<dbReference type="Proteomes" id="UP000299102">
    <property type="component" value="Unassembled WGS sequence"/>
</dbReference>
<name>A0A4C2ABI9_EUMVA</name>
<organism evidence="1 2">
    <name type="scientific">Eumeta variegata</name>
    <name type="common">Bagworm moth</name>
    <name type="synonym">Eumeta japonica</name>
    <dbReference type="NCBI Taxonomy" id="151549"/>
    <lineage>
        <taxon>Eukaryota</taxon>
        <taxon>Metazoa</taxon>
        <taxon>Ecdysozoa</taxon>
        <taxon>Arthropoda</taxon>
        <taxon>Hexapoda</taxon>
        <taxon>Insecta</taxon>
        <taxon>Pterygota</taxon>
        <taxon>Neoptera</taxon>
        <taxon>Endopterygota</taxon>
        <taxon>Lepidoptera</taxon>
        <taxon>Glossata</taxon>
        <taxon>Ditrysia</taxon>
        <taxon>Tineoidea</taxon>
        <taxon>Psychidae</taxon>
        <taxon>Oiketicinae</taxon>
        <taxon>Eumeta</taxon>
    </lineage>
</organism>
<sequence length="71" mass="7935">MCWLVLKSGYEMRARSTSCKMLSPTEAGKELRAQNKHAYNRTTMGTHTPSIVPASVLRLDVSPVKGGRDQW</sequence>
<accession>A0A4C2ABI9</accession>
<reference evidence="1 2" key="1">
    <citation type="journal article" date="2019" name="Commun. Biol.">
        <title>The bagworm genome reveals a unique fibroin gene that provides high tensile strength.</title>
        <authorList>
            <person name="Kono N."/>
            <person name="Nakamura H."/>
            <person name="Ohtoshi R."/>
            <person name="Tomita M."/>
            <person name="Numata K."/>
            <person name="Arakawa K."/>
        </authorList>
    </citation>
    <scope>NUCLEOTIDE SEQUENCE [LARGE SCALE GENOMIC DNA]</scope>
</reference>
<keyword evidence="2" id="KW-1185">Reference proteome</keyword>
<evidence type="ECO:0000313" key="1">
    <source>
        <dbReference type="EMBL" id="GBP98006.1"/>
    </source>
</evidence>
<dbReference type="EMBL" id="BGZK01003047">
    <property type="protein sequence ID" value="GBP98006.1"/>
    <property type="molecule type" value="Genomic_DNA"/>
</dbReference>
<evidence type="ECO:0000313" key="2">
    <source>
        <dbReference type="Proteomes" id="UP000299102"/>
    </source>
</evidence>
<protein>
    <submittedName>
        <fullName evidence="1">Uncharacterized protein</fullName>
    </submittedName>
</protein>
<dbReference type="AlphaFoldDB" id="A0A4C2ABI9"/>
<comment type="caution">
    <text evidence="1">The sequence shown here is derived from an EMBL/GenBank/DDBJ whole genome shotgun (WGS) entry which is preliminary data.</text>
</comment>
<proteinExistence type="predicted"/>
<gene>
    <name evidence="1" type="ORF">EVAR_69203_1</name>
</gene>